<dbReference type="SUPFAM" id="SSF55811">
    <property type="entry name" value="Nudix"/>
    <property type="match status" value="1"/>
</dbReference>
<organism evidence="4">
    <name type="scientific">Agromyces sp. G08B096</name>
    <dbReference type="NCBI Taxonomy" id="3156399"/>
    <lineage>
        <taxon>Bacteria</taxon>
        <taxon>Bacillati</taxon>
        <taxon>Actinomycetota</taxon>
        <taxon>Actinomycetes</taxon>
        <taxon>Micrococcales</taxon>
        <taxon>Microbacteriaceae</taxon>
        <taxon>Agromyces</taxon>
    </lineage>
</organism>
<dbReference type="InterPro" id="IPR000086">
    <property type="entry name" value="NUDIX_hydrolase_dom"/>
</dbReference>
<keyword evidence="2" id="KW-0378">Hydrolase</keyword>
<dbReference type="PANTHER" id="PTHR43046:SF16">
    <property type="entry name" value="ADP-RIBOSE PYROPHOSPHATASE YJHB-RELATED"/>
    <property type="match status" value="1"/>
</dbReference>
<dbReference type="InterPro" id="IPR020084">
    <property type="entry name" value="NUDIX_hydrolase_CS"/>
</dbReference>
<dbReference type="Pfam" id="PF00293">
    <property type="entry name" value="NUDIX"/>
    <property type="match status" value="1"/>
</dbReference>
<comment type="cofactor">
    <cofactor evidence="1">
        <name>Mg(2+)</name>
        <dbReference type="ChEBI" id="CHEBI:18420"/>
    </cofactor>
</comment>
<accession>A0AAU7W713</accession>
<dbReference type="Gene3D" id="3.90.79.10">
    <property type="entry name" value="Nucleoside Triphosphate Pyrophosphohydrolase"/>
    <property type="match status" value="1"/>
</dbReference>
<evidence type="ECO:0000256" key="1">
    <source>
        <dbReference type="ARBA" id="ARBA00001946"/>
    </source>
</evidence>
<dbReference type="InterPro" id="IPR015797">
    <property type="entry name" value="NUDIX_hydrolase-like_dom_sf"/>
</dbReference>
<dbReference type="AlphaFoldDB" id="A0AAU7W713"/>
<evidence type="ECO:0000259" key="3">
    <source>
        <dbReference type="PROSITE" id="PS51462"/>
    </source>
</evidence>
<evidence type="ECO:0000256" key="2">
    <source>
        <dbReference type="ARBA" id="ARBA00022801"/>
    </source>
</evidence>
<feature type="domain" description="Nudix hydrolase" evidence="3">
    <location>
        <begin position="20"/>
        <end position="159"/>
    </location>
</feature>
<dbReference type="PROSITE" id="PS51462">
    <property type="entry name" value="NUDIX"/>
    <property type="match status" value="1"/>
</dbReference>
<proteinExistence type="predicted"/>
<dbReference type="EMBL" id="CP158374">
    <property type="protein sequence ID" value="XBX82666.1"/>
    <property type="molecule type" value="Genomic_DNA"/>
</dbReference>
<dbReference type="PROSITE" id="PS00893">
    <property type="entry name" value="NUDIX_BOX"/>
    <property type="match status" value="1"/>
</dbReference>
<dbReference type="RefSeq" id="WP_350348682.1">
    <property type="nucleotide sequence ID" value="NZ_CP158374.1"/>
</dbReference>
<protein>
    <submittedName>
        <fullName evidence="4">NUDIX domain-containing protein</fullName>
    </submittedName>
</protein>
<sequence length="182" mass="20015">MGEERQTYSDGYAAAHGRFALIPAAYVFLVEGERGDPHERVLLQRRAGTGYYDGWWAASAAGHVDPGESVFACAVRETAEELGVEVARPALEALTAMHRTAPTGRDVDQRLDVFFACRSWRGIPSLVEQKADALEWFALEALPDRLVHHERFVLEGYRDGTLLPITAFGFDPDDPADEGAPA</sequence>
<reference evidence="4" key="1">
    <citation type="submission" date="2024-05" db="EMBL/GenBank/DDBJ databases">
        <authorList>
            <person name="Yu L."/>
        </authorList>
    </citation>
    <scope>NUCLEOTIDE SEQUENCE</scope>
    <source>
        <strain evidence="4">G08B096</strain>
    </source>
</reference>
<dbReference type="PANTHER" id="PTHR43046">
    <property type="entry name" value="GDP-MANNOSE MANNOSYL HYDROLASE"/>
    <property type="match status" value="1"/>
</dbReference>
<evidence type="ECO:0000313" key="4">
    <source>
        <dbReference type="EMBL" id="XBX82666.1"/>
    </source>
</evidence>
<gene>
    <name evidence="4" type="ORF">ABIQ69_01760</name>
</gene>
<name>A0AAU7W713_9MICO</name>
<dbReference type="GO" id="GO:0016787">
    <property type="term" value="F:hydrolase activity"/>
    <property type="evidence" value="ECO:0007669"/>
    <property type="project" value="UniProtKB-KW"/>
</dbReference>